<reference evidence="6 7" key="1">
    <citation type="submission" date="2018-04" db="EMBL/GenBank/DDBJ databases">
        <title>WGS assembly of Panicum hallii var. hallii HAL2.</title>
        <authorList>
            <person name="Lovell J."/>
            <person name="Jenkins J."/>
            <person name="Lowry D."/>
            <person name="Mamidi S."/>
            <person name="Sreedasyam A."/>
            <person name="Weng X."/>
            <person name="Barry K."/>
            <person name="Bonette J."/>
            <person name="Campitelli B."/>
            <person name="Daum C."/>
            <person name="Gordon S."/>
            <person name="Gould B."/>
            <person name="Lipzen A."/>
            <person name="MacQueen A."/>
            <person name="Palacio-Mejia J."/>
            <person name="Plott C."/>
            <person name="Shakirov E."/>
            <person name="Shu S."/>
            <person name="Yoshinaga Y."/>
            <person name="Zane M."/>
            <person name="Rokhsar D."/>
            <person name="Grimwood J."/>
            <person name="Schmutz J."/>
            <person name="Juenger T."/>
        </authorList>
    </citation>
    <scope>NUCLEOTIDE SEQUENCE [LARGE SCALE GENOMIC DNA]</scope>
    <source>
        <strain evidence="7">cv. HAL2</strain>
    </source>
</reference>
<dbReference type="SUPFAM" id="SSF47954">
    <property type="entry name" value="Cyclin-like"/>
    <property type="match status" value="2"/>
</dbReference>
<dbReference type="SMART" id="SM00385">
    <property type="entry name" value="CYCLIN"/>
    <property type="match status" value="2"/>
</dbReference>
<feature type="region of interest" description="Disordered" evidence="4">
    <location>
        <begin position="481"/>
        <end position="513"/>
    </location>
</feature>
<evidence type="ECO:0000313" key="6">
    <source>
        <dbReference type="EMBL" id="PUZ73954.1"/>
    </source>
</evidence>
<dbReference type="InterPro" id="IPR013763">
    <property type="entry name" value="Cyclin-like_dom"/>
</dbReference>
<keyword evidence="1 3" id="KW-0195">Cyclin</keyword>
<organism evidence="6 7">
    <name type="scientific">Panicum hallii var. hallii</name>
    <dbReference type="NCBI Taxonomy" id="1504633"/>
    <lineage>
        <taxon>Eukaryota</taxon>
        <taxon>Viridiplantae</taxon>
        <taxon>Streptophyta</taxon>
        <taxon>Embryophyta</taxon>
        <taxon>Tracheophyta</taxon>
        <taxon>Spermatophyta</taxon>
        <taxon>Magnoliopsida</taxon>
        <taxon>Liliopsida</taxon>
        <taxon>Poales</taxon>
        <taxon>Poaceae</taxon>
        <taxon>PACMAD clade</taxon>
        <taxon>Panicoideae</taxon>
        <taxon>Panicodae</taxon>
        <taxon>Paniceae</taxon>
        <taxon>Panicinae</taxon>
        <taxon>Panicum</taxon>
        <taxon>Panicum sect. Panicum</taxon>
    </lineage>
</organism>
<evidence type="ECO:0000256" key="3">
    <source>
        <dbReference type="RuleBase" id="RU000383"/>
    </source>
</evidence>
<dbReference type="AlphaFoldDB" id="A0A2T7F1J9"/>
<name>A0A2T7F1J9_9POAL</name>
<feature type="domain" description="Cyclin-like" evidence="5">
    <location>
        <begin position="389"/>
        <end position="474"/>
    </location>
</feature>
<dbReference type="Gene3D" id="1.10.472.10">
    <property type="entry name" value="Cyclin-like"/>
    <property type="match status" value="2"/>
</dbReference>
<feature type="region of interest" description="Disordered" evidence="4">
    <location>
        <begin position="538"/>
        <end position="563"/>
    </location>
</feature>
<evidence type="ECO:0000259" key="5">
    <source>
        <dbReference type="SMART" id="SM00385"/>
    </source>
</evidence>
<dbReference type="STRING" id="1504633.A0A2T7F1J9"/>
<dbReference type="GO" id="GO:0016538">
    <property type="term" value="F:cyclin-dependent protein serine/threonine kinase regulator activity"/>
    <property type="evidence" value="ECO:0007669"/>
    <property type="project" value="InterPro"/>
</dbReference>
<dbReference type="InterPro" id="IPR006671">
    <property type="entry name" value="Cyclin_N"/>
</dbReference>
<dbReference type="OrthoDB" id="10264655at2759"/>
<feature type="region of interest" description="Disordered" evidence="4">
    <location>
        <begin position="576"/>
        <end position="596"/>
    </location>
</feature>
<dbReference type="Pfam" id="PF00134">
    <property type="entry name" value="Cyclin_N"/>
    <property type="match status" value="1"/>
</dbReference>
<dbReference type="GO" id="GO:0006357">
    <property type="term" value="P:regulation of transcription by RNA polymerase II"/>
    <property type="evidence" value="ECO:0007669"/>
    <property type="project" value="InterPro"/>
</dbReference>
<dbReference type="PANTHER" id="PTHR10026">
    <property type="entry name" value="CYCLIN"/>
    <property type="match status" value="1"/>
</dbReference>
<evidence type="ECO:0000256" key="2">
    <source>
        <dbReference type="ARBA" id="ARBA00061204"/>
    </source>
</evidence>
<keyword evidence="7" id="KW-1185">Reference proteome</keyword>
<dbReference type="InterPro" id="IPR043198">
    <property type="entry name" value="Cyclin/Ssn8"/>
</dbReference>
<dbReference type="Gramene" id="PUZ73954">
    <property type="protein sequence ID" value="PUZ73954"/>
    <property type="gene ID" value="GQ55_1G027200"/>
</dbReference>
<dbReference type="EMBL" id="CM009749">
    <property type="protein sequence ID" value="PUZ73954.1"/>
    <property type="molecule type" value="Genomic_DNA"/>
</dbReference>
<evidence type="ECO:0000256" key="1">
    <source>
        <dbReference type="ARBA" id="ARBA00023127"/>
    </source>
</evidence>
<protein>
    <recommendedName>
        <fullName evidence="5">Cyclin-like domain-containing protein</fullName>
    </recommendedName>
</protein>
<feature type="domain" description="Cyclin-like" evidence="5">
    <location>
        <begin position="274"/>
        <end position="376"/>
    </location>
</feature>
<proteinExistence type="inferred from homology"/>
<sequence length="788" mass="88969">MIYLSTMSSDTSDIATCWRRSKDGKQERLNLRGKHKALTSRKSGTVLENNFFFATKGRARPREKYPTSSAAPNPSSRGPRAPETHTQYAHVPLWSLETNGTRSRQGKRTSDHRSDPACGVPTARPASSNRLRGRGAAAKSSLLRRAASRSVRSKSTRSTERVLSHFPPSAPNQHRRKNRHRKPWPLSLAPRRPTSSPGFRIFLTSKGETPGLFFSLSGELAAAARIAMGAAWEEGGERYRSWYLSREEIERDSPSRRDGVGAAKEAELRATYCSFIRDVCIRLQLPQITIATAILLCHRFYLRQSHAKNEWQTVATACIFLASKIEDTPCSLKSVVIVAYETMYRNNTDAAKRIHQEEVLAKQKSLILVGETLLLSTIRFDFNILHPYEPLKLALKNLGISQKEVRQGAMSIINDTLPTTLVVQFKPHFIAAGSLFLAAKFHNFILPSKDGRVWWNEFDVAPKQLQDVIQQMTELFRKRDPHSMGPVIKPVATSTPTGKHQIKPTPNLTPPPTNKQQINATPTPMNKQLIKQTPTPTLMDKHQVKPSPLPTPMDKQHIKPTPIPTPIVKQKIKAIPAPTPTDKQQILSTPDPPLRHTQFSRRSFSNSNTEAYGYVPFGSSFDDKSTGRSAMYEENQYPRRYEENMYKRKHINHNLDQRLGEQSYQGILKTARVNEAEIKSFGKKSTSRSARRTCEENPYQQTHINHNSDAVAMDQRLEGQACRGNLKAGCVNEAGIRDLKKRRVQEVTGLQAPVHKSDTNAWRNERQVSYVGTNSSWKKQKIGRRYII</sequence>
<gene>
    <name evidence="6" type="ORF">GQ55_1G027200</name>
</gene>
<feature type="compositionally biased region" description="Low complexity" evidence="4">
    <location>
        <begin position="136"/>
        <end position="150"/>
    </location>
</feature>
<comment type="similarity">
    <text evidence="2">Belongs to the cyclin family. Cyclin T subfamily.</text>
</comment>
<evidence type="ECO:0000256" key="4">
    <source>
        <dbReference type="SAM" id="MobiDB-lite"/>
    </source>
</evidence>
<dbReference type="InterPro" id="IPR036915">
    <property type="entry name" value="Cyclin-like_sf"/>
</dbReference>
<dbReference type="Proteomes" id="UP000244336">
    <property type="component" value="Chromosome 1"/>
</dbReference>
<dbReference type="FunFam" id="1.10.472.10:FF:000081">
    <property type="entry name" value="Cyclin family protein"/>
    <property type="match status" value="1"/>
</dbReference>
<accession>A0A2T7F1J9</accession>
<feature type="compositionally biased region" description="Polar residues" evidence="4">
    <location>
        <begin position="66"/>
        <end position="76"/>
    </location>
</feature>
<feature type="region of interest" description="Disordered" evidence="4">
    <location>
        <begin position="55"/>
        <end position="192"/>
    </location>
</feature>
<feature type="compositionally biased region" description="Basic residues" evidence="4">
    <location>
        <begin position="173"/>
        <end position="183"/>
    </location>
</feature>
<evidence type="ECO:0000313" key="7">
    <source>
        <dbReference type="Proteomes" id="UP000244336"/>
    </source>
</evidence>